<proteinExistence type="predicted"/>
<protein>
    <submittedName>
        <fullName evidence="1">Uncharacterized protein</fullName>
    </submittedName>
</protein>
<comment type="caution">
    <text evidence="1">The sequence shown here is derived from an EMBL/GenBank/DDBJ whole genome shotgun (WGS) entry which is preliminary data.</text>
</comment>
<reference evidence="1 2" key="1">
    <citation type="submission" date="2016-01" db="EMBL/GenBank/DDBJ databases">
        <title>Biosynthesis of antibiotic leucinostatins and their inhibition on Phytophthora in bio-control Purpureocillium lilacinum.</title>
        <authorList>
            <person name="Wang G."/>
            <person name="Liu Z."/>
            <person name="Lin R."/>
            <person name="Li E."/>
            <person name="Mao Z."/>
            <person name="Ling J."/>
            <person name="Yin W."/>
            <person name="Xie B."/>
        </authorList>
    </citation>
    <scope>NUCLEOTIDE SEQUENCE [LARGE SCALE GENOMIC DNA]</scope>
    <source>
        <strain evidence="1">PLBJ-1</strain>
    </source>
</reference>
<dbReference type="EMBL" id="LSBH01000011">
    <property type="protein sequence ID" value="OAQ69363.1"/>
    <property type="molecule type" value="Genomic_DNA"/>
</dbReference>
<name>A0A179FWA9_PURLI</name>
<gene>
    <name evidence="1" type="ORF">VFPBJ_10738</name>
</gene>
<organism evidence="1 2">
    <name type="scientific">Purpureocillium lilacinum</name>
    <name type="common">Paecilomyces lilacinus</name>
    <dbReference type="NCBI Taxonomy" id="33203"/>
    <lineage>
        <taxon>Eukaryota</taxon>
        <taxon>Fungi</taxon>
        <taxon>Dikarya</taxon>
        <taxon>Ascomycota</taxon>
        <taxon>Pezizomycotina</taxon>
        <taxon>Sordariomycetes</taxon>
        <taxon>Hypocreomycetidae</taxon>
        <taxon>Hypocreales</taxon>
        <taxon>Ophiocordycipitaceae</taxon>
        <taxon>Purpureocillium</taxon>
    </lineage>
</organism>
<dbReference type="Proteomes" id="UP000078240">
    <property type="component" value="Unassembled WGS sequence"/>
</dbReference>
<evidence type="ECO:0000313" key="1">
    <source>
        <dbReference type="EMBL" id="OAQ69363.1"/>
    </source>
</evidence>
<dbReference type="AlphaFoldDB" id="A0A179FWA9"/>
<accession>A0A179FWA9</accession>
<evidence type="ECO:0000313" key="2">
    <source>
        <dbReference type="Proteomes" id="UP000078240"/>
    </source>
</evidence>
<sequence>MCCAQDRNAARHRVGGRCTVQHLIKIEPHSVRLHPPSLAGRELVGNFMSEWCVPGWDGPMATASGAISATRHRQTPRADAGLCHPPHVFRVDSKLVGLAACEMLVRQSHSRGETIARGIAGATGHVSMRGAVGEANGERLTRAGDFGAGWSHGTAWTNRTGLARRRVCCVVNSFLVDSPHIDKHSSTVGEYRRVPRHCDRWSTPATGDDSRHPPCKCKHYVNWAACRPKQACHPAK</sequence>